<dbReference type="GO" id="GO:0016787">
    <property type="term" value="F:hydrolase activity"/>
    <property type="evidence" value="ECO:0007669"/>
    <property type="project" value="UniProtKB-KW"/>
</dbReference>
<feature type="domain" description="Helicase ATP-binding" evidence="13">
    <location>
        <begin position="173"/>
        <end position="347"/>
    </location>
</feature>
<dbReference type="GO" id="GO:0003724">
    <property type="term" value="F:RNA helicase activity"/>
    <property type="evidence" value="ECO:0007669"/>
    <property type="project" value="UniProtKB-EC"/>
</dbReference>
<gene>
    <name evidence="15" type="ORF">INT48_008726</name>
</gene>
<keyword evidence="3 11" id="KW-0547">Nucleotide-binding</keyword>
<comment type="similarity">
    <text evidence="9">Belongs to the DEAD box helicase family. DDX52/ROK1 subfamily.</text>
</comment>
<evidence type="ECO:0000256" key="12">
    <source>
        <dbReference type="SAM" id="MobiDB-lite"/>
    </source>
</evidence>
<keyword evidence="6 11" id="KW-0067">ATP-binding</keyword>
<organism evidence="15 16">
    <name type="scientific">Thamnidium elegans</name>
    <dbReference type="NCBI Taxonomy" id="101142"/>
    <lineage>
        <taxon>Eukaryota</taxon>
        <taxon>Fungi</taxon>
        <taxon>Fungi incertae sedis</taxon>
        <taxon>Mucoromycota</taxon>
        <taxon>Mucoromycotina</taxon>
        <taxon>Mucoromycetes</taxon>
        <taxon>Mucorales</taxon>
        <taxon>Mucorineae</taxon>
        <taxon>Mucoraceae</taxon>
        <taxon>Thamnidium</taxon>
    </lineage>
</organism>
<evidence type="ECO:0000313" key="15">
    <source>
        <dbReference type="EMBL" id="KAG2232800.1"/>
    </source>
</evidence>
<feature type="domain" description="Helicase C-terminal" evidence="14">
    <location>
        <begin position="378"/>
        <end position="519"/>
    </location>
</feature>
<dbReference type="FunFam" id="3.40.50.300:FF:000759">
    <property type="entry name" value="probable ATP-dependent RNA helicase DDX52"/>
    <property type="match status" value="1"/>
</dbReference>
<evidence type="ECO:0000256" key="4">
    <source>
        <dbReference type="ARBA" id="ARBA00022801"/>
    </source>
</evidence>
<dbReference type="InterPro" id="IPR014001">
    <property type="entry name" value="Helicase_ATP-bd"/>
</dbReference>
<dbReference type="SUPFAM" id="SSF52540">
    <property type="entry name" value="P-loop containing nucleoside triphosphate hydrolases"/>
    <property type="match status" value="1"/>
</dbReference>
<keyword evidence="8" id="KW-0539">Nucleus</keyword>
<dbReference type="PROSITE" id="PS51194">
    <property type="entry name" value="HELICASE_CTER"/>
    <property type="match status" value="1"/>
</dbReference>
<proteinExistence type="inferred from homology"/>
<dbReference type="InterPro" id="IPR011545">
    <property type="entry name" value="DEAD/DEAH_box_helicase_dom"/>
</dbReference>
<dbReference type="SMART" id="SM00490">
    <property type="entry name" value="HELICc"/>
    <property type="match status" value="1"/>
</dbReference>
<evidence type="ECO:0000256" key="11">
    <source>
        <dbReference type="RuleBase" id="RU000492"/>
    </source>
</evidence>
<dbReference type="Proteomes" id="UP000613177">
    <property type="component" value="Unassembled WGS sequence"/>
</dbReference>
<dbReference type="GO" id="GO:0005730">
    <property type="term" value="C:nucleolus"/>
    <property type="evidence" value="ECO:0007669"/>
    <property type="project" value="UniProtKB-SubCell"/>
</dbReference>
<evidence type="ECO:0000256" key="9">
    <source>
        <dbReference type="ARBA" id="ARBA00024355"/>
    </source>
</evidence>
<keyword evidence="7" id="KW-0694">RNA-binding</keyword>
<evidence type="ECO:0000256" key="2">
    <source>
        <dbReference type="ARBA" id="ARBA00012552"/>
    </source>
</evidence>
<dbReference type="PROSITE" id="PS00039">
    <property type="entry name" value="DEAD_ATP_HELICASE"/>
    <property type="match status" value="1"/>
</dbReference>
<evidence type="ECO:0000256" key="3">
    <source>
        <dbReference type="ARBA" id="ARBA00022741"/>
    </source>
</evidence>
<dbReference type="CDD" id="cd18787">
    <property type="entry name" value="SF2_C_DEAD"/>
    <property type="match status" value="1"/>
</dbReference>
<evidence type="ECO:0000259" key="13">
    <source>
        <dbReference type="PROSITE" id="PS51192"/>
    </source>
</evidence>
<accession>A0A8H7SQN9</accession>
<dbReference type="PANTHER" id="PTHR47959:SF15">
    <property type="entry name" value="RNA HELICASE"/>
    <property type="match status" value="1"/>
</dbReference>
<feature type="compositionally biased region" description="Basic and acidic residues" evidence="12">
    <location>
        <begin position="533"/>
        <end position="573"/>
    </location>
</feature>
<dbReference type="Gene3D" id="3.40.50.300">
    <property type="entry name" value="P-loop containing nucleotide triphosphate hydrolases"/>
    <property type="match status" value="2"/>
</dbReference>
<dbReference type="Pfam" id="PF00270">
    <property type="entry name" value="DEAD"/>
    <property type="match status" value="1"/>
</dbReference>
<dbReference type="GO" id="GO:0030490">
    <property type="term" value="P:maturation of SSU-rRNA"/>
    <property type="evidence" value="ECO:0007669"/>
    <property type="project" value="InterPro"/>
</dbReference>
<dbReference type="Pfam" id="PF00271">
    <property type="entry name" value="Helicase_C"/>
    <property type="match status" value="1"/>
</dbReference>
<dbReference type="GO" id="GO:0005829">
    <property type="term" value="C:cytosol"/>
    <property type="evidence" value="ECO:0007669"/>
    <property type="project" value="TreeGrafter"/>
</dbReference>
<dbReference type="EC" id="3.6.4.13" evidence="2"/>
<name>A0A8H7SQN9_9FUNG</name>
<reference evidence="15" key="1">
    <citation type="submission" date="2021-01" db="EMBL/GenBank/DDBJ databases">
        <title>Metabolic potential, ecology and presence of endohyphal bacteria is reflected in genomic diversity of Mucoromycotina.</title>
        <authorList>
            <person name="Muszewska A."/>
            <person name="Okrasinska A."/>
            <person name="Steczkiewicz K."/>
            <person name="Drgas O."/>
            <person name="Orlowska M."/>
            <person name="Perlinska-Lenart U."/>
            <person name="Aleksandrzak-Piekarczyk T."/>
            <person name="Szatraj K."/>
            <person name="Zielenkiewicz U."/>
            <person name="Pilsyk S."/>
            <person name="Malc E."/>
            <person name="Mieczkowski P."/>
            <person name="Kruszewska J.S."/>
            <person name="Biernat P."/>
            <person name="Pawlowska J."/>
        </authorList>
    </citation>
    <scope>NUCLEOTIDE SEQUENCE</scope>
    <source>
        <strain evidence="15">WA0000018081</strain>
    </source>
</reference>
<dbReference type="InterPro" id="IPR044764">
    <property type="entry name" value="DDX52/Rok1_DEADc"/>
</dbReference>
<comment type="caution">
    <text evidence="15">The sequence shown here is derived from an EMBL/GenBank/DDBJ whole genome shotgun (WGS) entry which is preliminary data.</text>
</comment>
<dbReference type="InterPro" id="IPR001650">
    <property type="entry name" value="Helicase_C-like"/>
</dbReference>
<feature type="compositionally biased region" description="Acidic residues" evidence="12">
    <location>
        <begin position="80"/>
        <end position="95"/>
    </location>
</feature>
<evidence type="ECO:0000256" key="6">
    <source>
        <dbReference type="ARBA" id="ARBA00022840"/>
    </source>
</evidence>
<dbReference type="CDD" id="cd17957">
    <property type="entry name" value="DEADc_DDX52"/>
    <property type="match status" value="1"/>
</dbReference>
<dbReference type="GO" id="GO:0005524">
    <property type="term" value="F:ATP binding"/>
    <property type="evidence" value="ECO:0007669"/>
    <property type="project" value="UniProtKB-KW"/>
</dbReference>
<sequence length="589" mass="67083">MDLFHLLGGGARFDKNRFKGDITLFEGEKEANQKQSQKKNAAVVDPNVRSQLLDEIDFFKNTHTVVNQNKKNKEEKDNQDNQDTESDSDSDEEEIETKKSKKNITKTTIFNTVEEAKAFRKQHKIKVYGTDVPNPFRTFEDLASPAYNLNPMLYKNLMTVKYKTPTPVQMQSIPIMLKGRDVMSCAPTGSGKTMAFLLPILQDLEKPEKKTSYRALIIAPTRELVQQIAREVKHLSEGTKLRVNVLTKATAADKFQTPESRQKFDILITTPLRLVYAIKEKEVDLSAVRHLVLDEADKLLDQGFLEQTDEIFAACSGSKIQKSLFSATFSSHVEELAKTVMHDPIRIVIGSKNAATDTIKQELLFTGTEAGKMIALRQLVQKGIKPPVLIFVQSIERAKELFHELVFDGINVEVIHSDRTKAQRDNIIDQFRVGKIWVLIATELMARGLDFKGVNLVINYDFPQTVASYIHRIGRTGRAGRQGEAVTYYTQEDLQYMKGVVNVMKESGCNVPEWMLNIKNLNHNQKQKMRQGIARDHIDSTSKFDRFSQKKKQDMIEASKKRKRVAAEKEKKEKKEKKAKKDEGDKKEA</sequence>
<keyword evidence="4 11" id="KW-0378">Hydrolase</keyword>
<dbReference type="PROSITE" id="PS51192">
    <property type="entry name" value="HELICASE_ATP_BIND_1"/>
    <property type="match status" value="1"/>
</dbReference>
<comment type="subcellular location">
    <subcellularLocation>
        <location evidence="1">Nucleus</location>
        <location evidence="1">Nucleolus</location>
    </subcellularLocation>
</comment>
<feature type="compositionally biased region" description="Basic and acidic residues" evidence="12">
    <location>
        <begin position="579"/>
        <end position="589"/>
    </location>
</feature>
<evidence type="ECO:0000256" key="7">
    <source>
        <dbReference type="ARBA" id="ARBA00022884"/>
    </source>
</evidence>
<dbReference type="PANTHER" id="PTHR47959">
    <property type="entry name" value="ATP-DEPENDENT RNA HELICASE RHLE-RELATED"/>
    <property type="match status" value="1"/>
</dbReference>
<keyword evidence="5 11" id="KW-0347">Helicase</keyword>
<evidence type="ECO:0000259" key="14">
    <source>
        <dbReference type="PROSITE" id="PS51194"/>
    </source>
</evidence>
<dbReference type="GO" id="GO:0003723">
    <property type="term" value="F:RNA binding"/>
    <property type="evidence" value="ECO:0007669"/>
    <property type="project" value="UniProtKB-KW"/>
</dbReference>
<dbReference type="InterPro" id="IPR027417">
    <property type="entry name" value="P-loop_NTPase"/>
</dbReference>
<feature type="region of interest" description="Disordered" evidence="12">
    <location>
        <begin position="67"/>
        <end position="99"/>
    </location>
</feature>
<dbReference type="InterPro" id="IPR000629">
    <property type="entry name" value="RNA-helicase_DEAD-box_CS"/>
</dbReference>
<dbReference type="EMBL" id="JAEPRE010000099">
    <property type="protein sequence ID" value="KAG2232800.1"/>
    <property type="molecule type" value="Genomic_DNA"/>
</dbReference>
<dbReference type="AlphaFoldDB" id="A0A8H7SQN9"/>
<evidence type="ECO:0000313" key="16">
    <source>
        <dbReference type="Proteomes" id="UP000613177"/>
    </source>
</evidence>
<feature type="region of interest" description="Disordered" evidence="12">
    <location>
        <begin position="526"/>
        <end position="589"/>
    </location>
</feature>
<dbReference type="SMART" id="SM00487">
    <property type="entry name" value="DEXDc"/>
    <property type="match status" value="1"/>
</dbReference>
<comment type="catalytic activity">
    <reaction evidence="10">
        <text>ATP + H2O = ADP + phosphate + H(+)</text>
        <dbReference type="Rhea" id="RHEA:13065"/>
        <dbReference type="ChEBI" id="CHEBI:15377"/>
        <dbReference type="ChEBI" id="CHEBI:15378"/>
        <dbReference type="ChEBI" id="CHEBI:30616"/>
        <dbReference type="ChEBI" id="CHEBI:43474"/>
        <dbReference type="ChEBI" id="CHEBI:456216"/>
        <dbReference type="EC" id="3.6.4.13"/>
    </reaction>
</comment>
<dbReference type="InterPro" id="IPR050079">
    <property type="entry name" value="DEAD_box_RNA_helicase"/>
</dbReference>
<evidence type="ECO:0000256" key="8">
    <source>
        <dbReference type="ARBA" id="ARBA00023242"/>
    </source>
</evidence>
<evidence type="ECO:0000256" key="5">
    <source>
        <dbReference type="ARBA" id="ARBA00022806"/>
    </source>
</evidence>
<evidence type="ECO:0000256" key="10">
    <source>
        <dbReference type="ARBA" id="ARBA00047984"/>
    </source>
</evidence>
<keyword evidence="16" id="KW-1185">Reference proteome</keyword>
<protein>
    <recommendedName>
        <fullName evidence="2">RNA helicase</fullName>
        <ecNumber evidence="2">3.6.4.13</ecNumber>
    </recommendedName>
</protein>
<evidence type="ECO:0000256" key="1">
    <source>
        <dbReference type="ARBA" id="ARBA00004604"/>
    </source>
</evidence>